<keyword evidence="3" id="KW-1185">Reference proteome</keyword>
<proteinExistence type="predicted"/>
<dbReference type="PANTHER" id="PTHR45023">
    <property type="match status" value="1"/>
</dbReference>
<organism evidence="2 3">
    <name type="scientific">Brassica oleracea var. oleracea</name>
    <dbReference type="NCBI Taxonomy" id="109376"/>
    <lineage>
        <taxon>Eukaryota</taxon>
        <taxon>Viridiplantae</taxon>
        <taxon>Streptophyta</taxon>
        <taxon>Embryophyta</taxon>
        <taxon>Tracheophyta</taxon>
        <taxon>Spermatophyta</taxon>
        <taxon>Magnoliopsida</taxon>
        <taxon>eudicotyledons</taxon>
        <taxon>Gunneridae</taxon>
        <taxon>Pentapetalae</taxon>
        <taxon>rosids</taxon>
        <taxon>malvids</taxon>
        <taxon>Brassicales</taxon>
        <taxon>Brassicaceae</taxon>
        <taxon>Brassiceae</taxon>
        <taxon>Brassica</taxon>
    </lineage>
</organism>
<evidence type="ECO:0000313" key="3">
    <source>
        <dbReference type="Proteomes" id="UP000032141"/>
    </source>
</evidence>
<dbReference type="PROSITE" id="PS50090">
    <property type="entry name" value="MYB_LIKE"/>
    <property type="match status" value="1"/>
</dbReference>
<dbReference type="Gramene" id="Bo2g158950.1">
    <property type="protein sequence ID" value="Bo2g158950.1"/>
    <property type="gene ID" value="Bo2g158950"/>
</dbReference>
<dbReference type="OMA" id="WLTINND"/>
<dbReference type="PANTHER" id="PTHR45023:SF4">
    <property type="entry name" value="GLYCINE-RICH PROTEIN-RELATED"/>
    <property type="match status" value="1"/>
</dbReference>
<dbReference type="eggNOG" id="ENOG502RYNN">
    <property type="taxonomic scope" value="Eukaryota"/>
</dbReference>
<dbReference type="Proteomes" id="UP000032141">
    <property type="component" value="Chromosome C2"/>
</dbReference>
<dbReference type="STRING" id="109376.A0A0D3AXR1"/>
<dbReference type="AlphaFoldDB" id="A0A0D3AXR1"/>
<evidence type="ECO:0000259" key="1">
    <source>
        <dbReference type="PROSITE" id="PS50090"/>
    </source>
</evidence>
<accession>A0A0D3AXR1</accession>
<dbReference type="InterPro" id="IPR001005">
    <property type="entry name" value="SANT/Myb"/>
</dbReference>
<feature type="domain" description="Myb-like" evidence="1">
    <location>
        <begin position="57"/>
        <end position="128"/>
    </location>
</feature>
<dbReference type="RefSeq" id="XP_013617921.1">
    <property type="nucleotide sequence ID" value="XM_013762467.1"/>
</dbReference>
<dbReference type="KEGG" id="boe:106324507"/>
<protein>
    <recommendedName>
        <fullName evidence="1">Myb-like domain-containing protein</fullName>
    </recommendedName>
</protein>
<sequence>MDSYPSTGTSKFVDLLNSQQIVSFGNYEDSAELSSSQLPFLSSQVSEASNFDGDTGAERRERHKWTPKDDILLISSWLNTSKDPLVGNEQRSVAFWSRITAYFQTSSKDDGCEQREPNQLKHRWHRINDIVSKFCGAYDLLLGRKKKKFNLEHAWRELRHDQKWCDLATAKNEGTSKKRKCDDGADSSTSQATENKRSLCVKSAKTSGKKKVVDENYVNERLSKFQSMWTIKQGDLAMKERLSKMSLLYSLIGKKEPLAEYEEPLKKKLINDLIST</sequence>
<reference evidence="2" key="2">
    <citation type="submission" date="2015-03" db="UniProtKB">
        <authorList>
            <consortium name="EnsemblPlants"/>
        </authorList>
    </citation>
    <scope>IDENTIFICATION</scope>
</reference>
<dbReference type="HOGENOM" id="CLU_012390_0_0_1"/>
<reference evidence="2 3" key="1">
    <citation type="journal article" date="2014" name="Genome Biol.">
        <title>Transcriptome and methylome profiling reveals relics of genome dominance in the mesopolyploid Brassica oleracea.</title>
        <authorList>
            <person name="Parkin I.A."/>
            <person name="Koh C."/>
            <person name="Tang H."/>
            <person name="Robinson S.J."/>
            <person name="Kagale S."/>
            <person name="Clarke W.E."/>
            <person name="Town C.D."/>
            <person name="Nixon J."/>
            <person name="Krishnakumar V."/>
            <person name="Bidwell S.L."/>
            <person name="Denoeud F."/>
            <person name="Belcram H."/>
            <person name="Links M.G."/>
            <person name="Just J."/>
            <person name="Clarke C."/>
            <person name="Bender T."/>
            <person name="Huebert T."/>
            <person name="Mason A.S."/>
            <person name="Pires J.C."/>
            <person name="Barker G."/>
            <person name="Moore J."/>
            <person name="Walley P.G."/>
            <person name="Manoli S."/>
            <person name="Batley J."/>
            <person name="Edwards D."/>
            <person name="Nelson M.N."/>
            <person name="Wang X."/>
            <person name="Paterson A.H."/>
            <person name="King G."/>
            <person name="Bancroft I."/>
            <person name="Chalhoub B."/>
            <person name="Sharpe A.G."/>
        </authorList>
    </citation>
    <scope>NUCLEOTIDE SEQUENCE</scope>
    <source>
        <strain evidence="2 3">cv. TO1000</strain>
    </source>
</reference>
<dbReference type="GeneID" id="106324507"/>
<evidence type="ECO:0000313" key="2">
    <source>
        <dbReference type="EnsemblPlants" id="Bo2g158950.1"/>
    </source>
</evidence>
<name>A0A0D3AXR1_BRAOL</name>
<dbReference type="EnsemblPlants" id="Bo2g158950.1">
    <property type="protein sequence ID" value="Bo2g158950.1"/>
    <property type="gene ID" value="Bo2g158950"/>
</dbReference>